<evidence type="ECO:0000313" key="2">
    <source>
        <dbReference type="EMBL" id="GFR21897.1"/>
    </source>
</evidence>
<feature type="region of interest" description="Disordered" evidence="1">
    <location>
        <begin position="1"/>
        <end position="34"/>
    </location>
</feature>
<evidence type="ECO:0000313" key="3">
    <source>
        <dbReference type="Proteomes" id="UP000887116"/>
    </source>
</evidence>
<accession>A0A8X6LV80</accession>
<dbReference type="AlphaFoldDB" id="A0A8X6LV80"/>
<organism evidence="2 3">
    <name type="scientific">Trichonephila clavata</name>
    <name type="common">Joro spider</name>
    <name type="synonym">Nephila clavata</name>
    <dbReference type="NCBI Taxonomy" id="2740835"/>
    <lineage>
        <taxon>Eukaryota</taxon>
        <taxon>Metazoa</taxon>
        <taxon>Ecdysozoa</taxon>
        <taxon>Arthropoda</taxon>
        <taxon>Chelicerata</taxon>
        <taxon>Arachnida</taxon>
        <taxon>Araneae</taxon>
        <taxon>Araneomorphae</taxon>
        <taxon>Entelegynae</taxon>
        <taxon>Araneoidea</taxon>
        <taxon>Nephilidae</taxon>
        <taxon>Trichonephila</taxon>
    </lineage>
</organism>
<keyword evidence="3" id="KW-1185">Reference proteome</keyword>
<proteinExistence type="predicted"/>
<gene>
    <name evidence="2" type="ORF">TNCT_361131</name>
</gene>
<dbReference type="Proteomes" id="UP000887116">
    <property type="component" value="Unassembled WGS sequence"/>
</dbReference>
<name>A0A8X6LV80_TRICU</name>
<comment type="caution">
    <text evidence="2">The sequence shown here is derived from an EMBL/GenBank/DDBJ whole genome shotgun (WGS) entry which is preliminary data.</text>
</comment>
<reference evidence="2" key="1">
    <citation type="submission" date="2020-07" db="EMBL/GenBank/DDBJ databases">
        <title>Multicomponent nature underlies the extraordinary mechanical properties of spider dragline silk.</title>
        <authorList>
            <person name="Kono N."/>
            <person name="Nakamura H."/>
            <person name="Mori M."/>
            <person name="Yoshida Y."/>
            <person name="Ohtoshi R."/>
            <person name="Malay A.D."/>
            <person name="Moran D.A.P."/>
            <person name="Tomita M."/>
            <person name="Numata K."/>
            <person name="Arakawa K."/>
        </authorList>
    </citation>
    <scope>NUCLEOTIDE SEQUENCE</scope>
</reference>
<sequence>MIEHIKNTLEEDSVDNSQEDMVPNINSNIPPVPTEQMGSFLRKYRKNESLIKGNLEWPQVLLRLISMG</sequence>
<protein>
    <submittedName>
        <fullName evidence="2">Uncharacterized protein</fullName>
    </submittedName>
</protein>
<dbReference type="EMBL" id="BMAO01008225">
    <property type="protein sequence ID" value="GFR21897.1"/>
    <property type="molecule type" value="Genomic_DNA"/>
</dbReference>
<evidence type="ECO:0000256" key="1">
    <source>
        <dbReference type="SAM" id="MobiDB-lite"/>
    </source>
</evidence>